<dbReference type="InterPro" id="IPR043129">
    <property type="entry name" value="ATPase_NBD"/>
</dbReference>
<comment type="caution">
    <text evidence="2">The sequence shown here is derived from an EMBL/GenBank/DDBJ whole genome shotgun (WGS) entry which is preliminary data.</text>
</comment>
<keyword evidence="3" id="KW-1185">Reference proteome</keyword>
<dbReference type="CDD" id="cd23763">
    <property type="entry name" value="ASKHA_ATPase_ROK"/>
    <property type="match status" value="1"/>
</dbReference>
<dbReference type="RefSeq" id="WP_251742745.1">
    <property type="nucleotide sequence ID" value="NZ_JBHUOJ010000022.1"/>
</dbReference>
<dbReference type="PANTHER" id="PTHR18964">
    <property type="entry name" value="ROK (REPRESSOR, ORF, KINASE) FAMILY"/>
    <property type="match status" value="1"/>
</dbReference>
<evidence type="ECO:0000313" key="2">
    <source>
        <dbReference type="EMBL" id="MFD2833610.1"/>
    </source>
</evidence>
<evidence type="ECO:0000313" key="3">
    <source>
        <dbReference type="Proteomes" id="UP001597438"/>
    </source>
</evidence>
<sequence length="362" mass="39680">MENPIVLTLDAGGTNMSFMAMQNKNFLCPPVLKETVSDNLDRCLDLIVEGFQDLIDMLEGPPAAISFAFPGPADYSRGIIGDLFNIPCFKGGVALGPFLENEFKLPVFINNDGDLFTYGEFMAGFLSDLNDEIEKNNSRSNYKSLFGITLGTGFGGGLVINGELITGENSASSEIWLMRHFQNNKLYVEEGVSIRSIQNDYCRYSGNQSVLSPQEIYNIAIGSKTGHQKAAYKAFENIGINIGEALANVITLLDCPIVIGGGISGAADIIIPSIIKHLSGKIQSFQGEKIPRIIPSIYNYDQASDRCKFLEKSFQRVKIPRLETEVIYENHKKIPIGVSRLGTNKATAIGAYYYALKALKKS</sequence>
<dbReference type="Pfam" id="PF00480">
    <property type="entry name" value="ROK"/>
    <property type="match status" value="1"/>
</dbReference>
<dbReference type="PANTHER" id="PTHR18964:SF149">
    <property type="entry name" value="BIFUNCTIONAL UDP-N-ACETYLGLUCOSAMINE 2-EPIMERASE_N-ACETYLMANNOSAMINE KINASE"/>
    <property type="match status" value="1"/>
</dbReference>
<reference evidence="3" key="1">
    <citation type="journal article" date="2019" name="Int. J. Syst. Evol. Microbiol.">
        <title>The Global Catalogue of Microorganisms (GCM) 10K type strain sequencing project: providing services to taxonomists for standard genome sequencing and annotation.</title>
        <authorList>
            <consortium name="The Broad Institute Genomics Platform"/>
            <consortium name="The Broad Institute Genome Sequencing Center for Infectious Disease"/>
            <person name="Wu L."/>
            <person name="Ma J."/>
        </authorList>
    </citation>
    <scope>NUCLEOTIDE SEQUENCE [LARGE SCALE GENOMIC DNA]</scope>
    <source>
        <strain evidence="3">KCTC 52925</strain>
    </source>
</reference>
<dbReference type="InterPro" id="IPR000600">
    <property type="entry name" value="ROK"/>
</dbReference>
<evidence type="ECO:0000256" key="1">
    <source>
        <dbReference type="ARBA" id="ARBA00006479"/>
    </source>
</evidence>
<accession>A0ABW5X4W8</accession>
<organism evidence="2 3">
    <name type="scientific">Christiangramia antarctica</name>
    <dbReference type="NCBI Taxonomy" id="2058158"/>
    <lineage>
        <taxon>Bacteria</taxon>
        <taxon>Pseudomonadati</taxon>
        <taxon>Bacteroidota</taxon>
        <taxon>Flavobacteriia</taxon>
        <taxon>Flavobacteriales</taxon>
        <taxon>Flavobacteriaceae</taxon>
        <taxon>Christiangramia</taxon>
    </lineage>
</organism>
<name>A0ABW5X4W8_9FLAO</name>
<gene>
    <name evidence="2" type="ORF">ACFSYS_09950</name>
</gene>
<dbReference type="Gene3D" id="3.30.420.40">
    <property type="match status" value="2"/>
</dbReference>
<proteinExistence type="inferred from homology"/>
<protein>
    <submittedName>
        <fullName evidence="2">ROK family protein</fullName>
    </submittedName>
</protein>
<dbReference type="SUPFAM" id="SSF53067">
    <property type="entry name" value="Actin-like ATPase domain"/>
    <property type="match status" value="1"/>
</dbReference>
<comment type="similarity">
    <text evidence="1">Belongs to the ROK (NagC/XylR) family.</text>
</comment>
<dbReference type="EMBL" id="JBHUOJ010000022">
    <property type="protein sequence ID" value="MFD2833610.1"/>
    <property type="molecule type" value="Genomic_DNA"/>
</dbReference>
<dbReference type="Proteomes" id="UP001597438">
    <property type="component" value="Unassembled WGS sequence"/>
</dbReference>